<dbReference type="PANTHER" id="PTHR43674">
    <property type="entry name" value="NITRILASE C965.09-RELATED"/>
    <property type="match status" value="1"/>
</dbReference>
<evidence type="ECO:0000313" key="4">
    <source>
        <dbReference type="Proteomes" id="UP001432000"/>
    </source>
</evidence>
<dbReference type="InterPro" id="IPR050345">
    <property type="entry name" value="Aliph_Amidase/BUP"/>
</dbReference>
<reference evidence="3 4" key="1">
    <citation type="submission" date="2024-03" db="EMBL/GenBank/DDBJ databases">
        <title>Natural products discovery in diverse microorganisms through a two-stage MS feature dereplication strategy.</title>
        <authorList>
            <person name="Zhang R."/>
        </authorList>
    </citation>
    <scope>NUCLEOTIDE SEQUENCE [LARGE SCALE GENOMIC DNA]</scope>
    <source>
        <strain evidence="3 4">18930</strain>
    </source>
</reference>
<dbReference type="Proteomes" id="UP001432000">
    <property type="component" value="Chromosome"/>
</dbReference>
<evidence type="ECO:0000259" key="2">
    <source>
        <dbReference type="PROSITE" id="PS50263"/>
    </source>
</evidence>
<dbReference type="Pfam" id="PF00795">
    <property type="entry name" value="CN_hydrolase"/>
    <property type="match status" value="2"/>
</dbReference>
<protein>
    <submittedName>
        <fullName evidence="3">Nitrilase-related carbon-nitrogen hydrolase</fullName>
    </submittedName>
</protein>
<feature type="domain" description="CN hydrolase" evidence="2">
    <location>
        <begin position="7"/>
        <end position="243"/>
    </location>
</feature>
<feature type="domain" description="CN hydrolase" evidence="2">
    <location>
        <begin position="290"/>
        <end position="539"/>
    </location>
</feature>
<dbReference type="Gene3D" id="3.60.110.10">
    <property type="entry name" value="Carbon-nitrogen hydrolase"/>
    <property type="match status" value="2"/>
</dbReference>
<keyword evidence="4" id="KW-1185">Reference proteome</keyword>
<sequence length="583" mass="62256">MTSPAPYLSAAIQFEPTLFDKSGNVSSLLTLVTEAAVFGAKLITTPEMATTGYCLYDYDEAASVVETIPGPTTDRFAEVTREHGCFVVIGMPEIDPQTGLFYNSAVLIGPDGIVGTHRKTHSYIAEPKWAAPGNLGHVVHDTEIGRIALLICMDIHFVETARVVALDGADVICHISNWLAERTPAPYWISRAFENDCYVMESNRWGLERTVQFSGGTCIIEPDGTIAASLDSGDGIVYATIDPARSRRPHPAGERRPELYRELQSNTFLWNPLDFFSLYGHQPLPTGTRTEVTVVQSTPTESVQANLAAIDDVMSAASPGSVLVFPELSVTGPVSSTRHPSSCAETVDGESIAHVAATAARTSTTVVVGIAEVDGGHIYNTAVVVGPTGVLGTYRQTHVAPTDAELFAPGSEWTVLDLEVGRVGILIGNDALFPEAGRVLALRGCDLIVCPAAMVAPVGANPGTSIPHPGDILTGADPMHWHHMRVRGGENNVWFAFANAYDVDRGLLGRSGVFGPDTFAFPRGESTVSEGVGTATVVVDTTNLETVYPTNVVRRKDLVAMRLPHHYAALSAVSPVEVDALVR</sequence>
<organism evidence="3 4">
    <name type="scientific">Rhodococcus sovatensis</name>
    <dbReference type="NCBI Taxonomy" id="1805840"/>
    <lineage>
        <taxon>Bacteria</taxon>
        <taxon>Bacillati</taxon>
        <taxon>Actinomycetota</taxon>
        <taxon>Actinomycetes</taxon>
        <taxon>Mycobacteriales</taxon>
        <taxon>Nocardiaceae</taxon>
        <taxon>Rhodococcus</taxon>
    </lineage>
</organism>
<dbReference type="InterPro" id="IPR003010">
    <property type="entry name" value="C-N_Hydrolase"/>
</dbReference>
<evidence type="ECO:0000256" key="1">
    <source>
        <dbReference type="ARBA" id="ARBA00022801"/>
    </source>
</evidence>
<dbReference type="EMBL" id="CP147846">
    <property type="protein sequence ID" value="WXG70228.1"/>
    <property type="molecule type" value="Genomic_DNA"/>
</dbReference>
<evidence type="ECO:0000313" key="3">
    <source>
        <dbReference type="EMBL" id="WXG70228.1"/>
    </source>
</evidence>
<dbReference type="GO" id="GO:0016787">
    <property type="term" value="F:hydrolase activity"/>
    <property type="evidence" value="ECO:0007669"/>
    <property type="project" value="UniProtKB-KW"/>
</dbReference>
<dbReference type="SUPFAM" id="SSF56317">
    <property type="entry name" value="Carbon-nitrogen hydrolase"/>
    <property type="match status" value="2"/>
</dbReference>
<name>A0ABZ2PQR8_9NOCA</name>
<dbReference type="PANTHER" id="PTHR43674:SF2">
    <property type="entry name" value="BETA-UREIDOPROPIONASE"/>
    <property type="match status" value="1"/>
</dbReference>
<dbReference type="InterPro" id="IPR036526">
    <property type="entry name" value="C-N_Hydrolase_sf"/>
</dbReference>
<proteinExistence type="predicted"/>
<dbReference type="PROSITE" id="PS50263">
    <property type="entry name" value="CN_HYDROLASE"/>
    <property type="match status" value="2"/>
</dbReference>
<keyword evidence="1 3" id="KW-0378">Hydrolase</keyword>
<accession>A0ABZ2PQR8</accession>
<gene>
    <name evidence="3" type="ORF">WDS16_06835</name>
</gene>
<dbReference type="RefSeq" id="WP_338891488.1">
    <property type="nucleotide sequence ID" value="NZ_CP147846.1"/>
</dbReference>